<dbReference type="Proteomes" id="UP000367750">
    <property type="component" value="Unassembled WGS sequence"/>
</dbReference>
<keyword evidence="2" id="KW-1185">Reference proteome</keyword>
<gene>
    <name evidence="1" type="ORF">F4V43_05060</name>
</gene>
<proteinExistence type="predicted"/>
<name>A0A5J5GEZ8_9BACL</name>
<evidence type="ECO:0000313" key="1">
    <source>
        <dbReference type="EMBL" id="KAA9006333.1"/>
    </source>
</evidence>
<evidence type="ECO:0000313" key="2">
    <source>
        <dbReference type="Proteomes" id="UP000367750"/>
    </source>
</evidence>
<comment type="caution">
    <text evidence="1">The sequence shown here is derived from an EMBL/GenBank/DDBJ whole genome shotgun (WGS) entry which is preliminary data.</text>
</comment>
<reference evidence="1 2" key="1">
    <citation type="submission" date="2019-09" db="EMBL/GenBank/DDBJ databases">
        <title>Bacillus ochoae sp. nov., Paenibacillus whitsoniae sp. nov., Paenibacillus spiritus sp. nov. Isolated from the Mars Exploration Rover during spacecraft assembly.</title>
        <authorList>
            <person name="Seuylemezian A."/>
            <person name="Vaishampayan P."/>
        </authorList>
    </citation>
    <scope>NUCLEOTIDE SEQUENCE [LARGE SCALE GENOMIC DNA]</scope>
    <source>
        <strain evidence="1 2">MER_111</strain>
    </source>
</reference>
<protein>
    <submittedName>
        <fullName evidence="1">Uncharacterized protein</fullName>
    </submittedName>
</protein>
<sequence>MGTIRLCILFGYQSVQLLIWFIDRNKCLREQRRKRKLAREELITVFYEAKESEYVAIFALGMAGCLGGGNSNVSKGIGKPLTTSQLGLKDGMKMKINDVLENAEKFLGQGYKDIWGIVTQVIKLQEFPCFF</sequence>
<accession>A0A5J5GEZ8</accession>
<dbReference type="AlphaFoldDB" id="A0A5J5GEZ8"/>
<dbReference type="EMBL" id="VYKK01000005">
    <property type="protein sequence ID" value="KAA9006333.1"/>
    <property type="molecule type" value="Genomic_DNA"/>
</dbReference>
<organism evidence="1 2">
    <name type="scientific">Paenibacillus spiritus</name>
    <dbReference type="NCBI Taxonomy" id="2496557"/>
    <lineage>
        <taxon>Bacteria</taxon>
        <taxon>Bacillati</taxon>
        <taxon>Bacillota</taxon>
        <taxon>Bacilli</taxon>
        <taxon>Bacillales</taxon>
        <taxon>Paenibacillaceae</taxon>
        <taxon>Paenibacillus</taxon>
    </lineage>
</organism>